<dbReference type="PRINTS" id="PR00364">
    <property type="entry name" value="DISEASERSIST"/>
</dbReference>
<evidence type="ECO:0000256" key="5">
    <source>
        <dbReference type="SAM" id="Coils"/>
    </source>
</evidence>
<dbReference type="Gene3D" id="1.10.10.10">
    <property type="entry name" value="Winged helix-like DNA-binding domain superfamily/Winged helix DNA-binding domain"/>
    <property type="match status" value="1"/>
</dbReference>
<dbReference type="SUPFAM" id="SSF52540">
    <property type="entry name" value="P-loop containing nucleoside triphosphate hydrolases"/>
    <property type="match status" value="1"/>
</dbReference>
<feature type="domain" description="Disease resistance R13L4/SHOC-2-like LRR" evidence="9">
    <location>
        <begin position="598"/>
        <end position="731"/>
    </location>
</feature>
<dbReference type="InterPro" id="IPR036388">
    <property type="entry name" value="WH-like_DNA-bd_sf"/>
</dbReference>
<evidence type="ECO:0000313" key="10">
    <source>
        <dbReference type="Proteomes" id="UP000189703"/>
    </source>
</evidence>
<dbReference type="AlphaFoldDB" id="A0A1U8QA88"/>
<dbReference type="GO" id="GO:0005524">
    <property type="term" value="F:ATP binding"/>
    <property type="evidence" value="ECO:0007669"/>
    <property type="project" value="UniProtKB-KW"/>
</dbReference>
<keyword evidence="1" id="KW-0677">Repeat</keyword>
<keyword evidence="10" id="KW-1185">Reference proteome</keyword>
<dbReference type="InterPro" id="IPR027417">
    <property type="entry name" value="P-loop_NTPase"/>
</dbReference>
<dbReference type="InterPro" id="IPR002182">
    <property type="entry name" value="NB-ARC"/>
</dbReference>
<keyword evidence="3" id="KW-0611">Plant defense</keyword>
<keyword evidence="5" id="KW-0175">Coiled coil</keyword>
<evidence type="ECO:0000256" key="3">
    <source>
        <dbReference type="ARBA" id="ARBA00022821"/>
    </source>
</evidence>
<dbReference type="GO" id="GO:0006952">
    <property type="term" value="P:defense response"/>
    <property type="evidence" value="ECO:0007669"/>
    <property type="project" value="UniProtKB-KW"/>
</dbReference>
<feature type="coiled-coil region" evidence="5">
    <location>
        <begin position="917"/>
        <end position="951"/>
    </location>
</feature>
<dbReference type="SUPFAM" id="SSF52058">
    <property type="entry name" value="L domain-like"/>
    <property type="match status" value="1"/>
</dbReference>
<dbReference type="PANTHER" id="PTHR36766:SF40">
    <property type="entry name" value="DISEASE RESISTANCE PROTEIN RGA3"/>
    <property type="match status" value="1"/>
</dbReference>
<evidence type="ECO:0000259" key="7">
    <source>
        <dbReference type="Pfam" id="PF18052"/>
    </source>
</evidence>
<dbReference type="Gene3D" id="3.80.10.10">
    <property type="entry name" value="Ribonuclease Inhibitor"/>
    <property type="match status" value="1"/>
</dbReference>
<dbReference type="eggNOG" id="KOG4658">
    <property type="taxonomic scope" value="Eukaryota"/>
</dbReference>
<keyword evidence="4" id="KW-0067">ATP-binding</keyword>
<gene>
    <name evidence="11" type="primary">LOC104607438</name>
</gene>
<evidence type="ECO:0000313" key="11">
    <source>
        <dbReference type="RefSeq" id="XP_019054986.1"/>
    </source>
</evidence>
<organism evidence="10 11">
    <name type="scientific">Nelumbo nucifera</name>
    <name type="common">Sacred lotus</name>
    <dbReference type="NCBI Taxonomy" id="4432"/>
    <lineage>
        <taxon>Eukaryota</taxon>
        <taxon>Viridiplantae</taxon>
        <taxon>Streptophyta</taxon>
        <taxon>Embryophyta</taxon>
        <taxon>Tracheophyta</taxon>
        <taxon>Spermatophyta</taxon>
        <taxon>Magnoliopsida</taxon>
        <taxon>Proteales</taxon>
        <taxon>Nelumbonaceae</taxon>
        <taxon>Nelumbo</taxon>
    </lineage>
</organism>
<dbReference type="RefSeq" id="XP_019054986.1">
    <property type="nucleotide sequence ID" value="XM_019199441.1"/>
</dbReference>
<evidence type="ECO:0000256" key="4">
    <source>
        <dbReference type="ARBA" id="ARBA00022840"/>
    </source>
</evidence>
<name>A0A1U8QA88_NELNU</name>
<dbReference type="Gene3D" id="3.40.50.300">
    <property type="entry name" value="P-loop containing nucleotide triphosphate hydrolases"/>
    <property type="match status" value="1"/>
</dbReference>
<dbReference type="InParanoid" id="A0A1U8QA88"/>
<dbReference type="InterPro" id="IPR041118">
    <property type="entry name" value="Rx_N"/>
</dbReference>
<feature type="domain" description="NB-ARC" evidence="6">
    <location>
        <begin position="204"/>
        <end position="372"/>
    </location>
</feature>
<dbReference type="KEGG" id="nnu:104607438"/>
<evidence type="ECO:0000259" key="6">
    <source>
        <dbReference type="Pfam" id="PF00931"/>
    </source>
</evidence>
<proteinExistence type="predicted"/>
<dbReference type="Gene3D" id="1.10.8.430">
    <property type="entry name" value="Helical domain of apoptotic protease-activating factors"/>
    <property type="match status" value="1"/>
</dbReference>
<reference evidence="11" key="1">
    <citation type="submission" date="2025-08" db="UniProtKB">
        <authorList>
            <consortium name="RefSeq"/>
        </authorList>
    </citation>
    <scope>IDENTIFICATION</scope>
</reference>
<dbReference type="InterPro" id="IPR042197">
    <property type="entry name" value="Apaf_helical"/>
</dbReference>
<dbReference type="GO" id="GO:0043531">
    <property type="term" value="F:ADP binding"/>
    <property type="evidence" value="ECO:0007669"/>
    <property type="project" value="InterPro"/>
</dbReference>
<evidence type="ECO:0000259" key="9">
    <source>
        <dbReference type="Pfam" id="PF23598"/>
    </source>
</evidence>
<dbReference type="Pfam" id="PF00931">
    <property type="entry name" value="NB-ARC"/>
    <property type="match status" value="1"/>
</dbReference>
<dbReference type="Pfam" id="PF18052">
    <property type="entry name" value="Rx_N"/>
    <property type="match status" value="1"/>
</dbReference>
<dbReference type="PANTHER" id="PTHR36766">
    <property type="entry name" value="PLANT BROAD-SPECTRUM MILDEW RESISTANCE PROTEIN RPW8"/>
    <property type="match status" value="1"/>
</dbReference>
<dbReference type="Pfam" id="PF23598">
    <property type="entry name" value="LRR_14"/>
    <property type="match status" value="1"/>
</dbReference>
<dbReference type="GO" id="GO:0051707">
    <property type="term" value="P:response to other organism"/>
    <property type="evidence" value="ECO:0007669"/>
    <property type="project" value="UniProtKB-ARBA"/>
</dbReference>
<dbReference type="Gene3D" id="1.20.5.4130">
    <property type="match status" value="1"/>
</dbReference>
<sequence>MATTEDVVVSPLLQALLNKLNSSWMIKFGSDWGVDRQLNNLSRTLQDAYAMTSSTEDMQISDPRLKFLLKDMRQVVHKATCILDEFIYEAVQRKILEEEEDDESKQICISRAAIKKVPREYFSYSLNEKEILYCHEIPSVITGIINEMHEIQQKMNHDYASSVSSVGRNLSEMGKKLNIVSSLDSRPQTVSLVDDRIFGRREDANAIIDILLSDKYNGEKVPVASIVGTGGIGKTTLTQLIYNDANVVKHFDVRAWVCVSQDSDVTKITRSILESISNGQPPLERLEPLQQELKNWLQGKKFLLVLDDIWSDDRRTWDAVRVPINVAAEKGSRIIVTTRIHRVSSIMSSIKKIDLETLPYEHCWELFKRKAFIDDKICDKHPSLKEIGQEIVKKCRGMPLAVKSLGGLLYDDLDVKRWKSVLESKMWEVEAEETTMSALRLSYYYLPAHLKLCFAYCSLFPKDHEFDKETLVQLWIAEGFVSSKRIDIMEEDLGGEYFDELFNRSFFQKHSKFRKSFMIHDLMHDLAESVSAGMYFRMEKGKSHNNSGNRKMVHYVSMFHVQQDQYPMEKELCKFKELSTLLLILPSTRDWHILGDLFEQYRCLRVLDLSENYELVNLPSSIGNLKHLRLLNLNRIGIRVLPESLCNLYNLQTLVIENCRRLIGFPENMGNLINLQYIVMEDRKWDVFSPIRGTGRLHYLRTLRRFEVIMQKSNGNKSTIGELKELGNLQGCIRIRGLEKVADFEEAKEANLFDKHRIDRLELEWIDNNERELQRLASLMYLEITNCPMLQLLPELHGLASLEKLKITICPMLQSLPELQSLASLMYLEINDCPMLQSLPEFASLWELEIINCPMIQSLPKLQGDLRRACTDPPVQNVPEAGPGCREFIPRGSHRAEVSSQSNHQLESDAIAQKEYIKVLISEKEDLLCQVESLKADVKEQTEILLKAMDEAKVKAVEDYKSSEEFEGRWWIPTTKASSSVGG</sequence>
<feature type="domain" description="Disease resistance protein winged helix" evidence="8">
    <location>
        <begin position="459"/>
        <end position="527"/>
    </location>
</feature>
<protein>
    <submittedName>
        <fullName evidence="11">Disease resistance protein RGA2-like</fullName>
    </submittedName>
</protein>
<dbReference type="OrthoDB" id="37484at2759"/>
<dbReference type="FunFam" id="3.40.50.300:FF:001091">
    <property type="entry name" value="Probable disease resistance protein At1g61300"/>
    <property type="match status" value="1"/>
</dbReference>
<dbReference type="InterPro" id="IPR055414">
    <property type="entry name" value="LRR_R13L4/SHOC2-like"/>
</dbReference>
<feature type="domain" description="Disease resistance N-terminal" evidence="7">
    <location>
        <begin position="9"/>
        <end position="102"/>
    </location>
</feature>
<dbReference type="FunFam" id="1.10.10.10:FF:000322">
    <property type="entry name" value="Probable disease resistance protein At1g63360"/>
    <property type="match status" value="1"/>
</dbReference>
<dbReference type="Pfam" id="PF23559">
    <property type="entry name" value="WHD_DRP"/>
    <property type="match status" value="1"/>
</dbReference>
<dbReference type="Proteomes" id="UP000189703">
    <property type="component" value="Unplaced"/>
</dbReference>
<dbReference type="InterPro" id="IPR032675">
    <property type="entry name" value="LRR_dom_sf"/>
</dbReference>
<evidence type="ECO:0000259" key="8">
    <source>
        <dbReference type="Pfam" id="PF23559"/>
    </source>
</evidence>
<keyword evidence="2" id="KW-0547">Nucleotide-binding</keyword>
<evidence type="ECO:0000256" key="2">
    <source>
        <dbReference type="ARBA" id="ARBA00022741"/>
    </source>
</evidence>
<accession>A0A1U8QA88</accession>
<dbReference type="InterPro" id="IPR058922">
    <property type="entry name" value="WHD_DRP"/>
</dbReference>
<dbReference type="GeneID" id="104607438"/>
<evidence type="ECO:0000256" key="1">
    <source>
        <dbReference type="ARBA" id="ARBA00022737"/>
    </source>
</evidence>